<reference evidence="1 2" key="1">
    <citation type="submission" date="2024-11" db="EMBL/GenBank/DDBJ databases">
        <title>A near-complete genome assembly of Cinchona calisaya.</title>
        <authorList>
            <person name="Lian D.C."/>
            <person name="Zhao X.W."/>
            <person name="Wei L."/>
        </authorList>
    </citation>
    <scope>NUCLEOTIDE SEQUENCE [LARGE SCALE GENOMIC DNA]</scope>
    <source>
        <tissue evidence="1">Nenye</tissue>
    </source>
</reference>
<comment type="caution">
    <text evidence="1">The sequence shown here is derived from an EMBL/GenBank/DDBJ whole genome shotgun (WGS) entry which is preliminary data.</text>
</comment>
<sequence>MCEAIGVYGLGLKAPIPYEISGVMFIKFIDASNIVKDANNLFQLLDAIVMEVEGWTKKNVSLGGMVEAENIKNKRWTIDGDDKSTTAYLYDALEKSKTIISGICANEERGYKQYCDIIDERCLNPAVQYVAESKASKDPNIRRALQHVSRVLVPNMDTQIEAFVEVDAFMDGVGAFGTKIAIQSRTK</sequence>
<dbReference type="Proteomes" id="UP001630127">
    <property type="component" value="Unassembled WGS sequence"/>
</dbReference>
<evidence type="ECO:0000313" key="2">
    <source>
        <dbReference type="Proteomes" id="UP001630127"/>
    </source>
</evidence>
<protein>
    <submittedName>
        <fullName evidence="1">Uncharacterized protein</fullName>
    </submittedName>
</protein>
<accession>A0ABD2Z1M6</accession>
<proteinExistence type="predicted"/>
<dbReference type="AlphaFoldDB" id="A0ABD2Z1M6"/>
<dbReference type="EMBL" id="JBJUIK010000011">
    <property type="protein sequence ID" value="KAL3513034.1"/>
    <property type="molecule type" value="Genomic_DNA"/>
</dbReference>
<gene>
    <name evidence="1" type="ORF">ACH5RR_025751</name>
</gene>
<name>A0ABD2Z1M6_9GENT</name>
<keyword evidence="2" id="KW-1185">Reference proteome</keyword>
<organism evidence="1 2">
    <name type="scientific">Cinchona calisaya</name>
    <dbReference type="NCBI Taxonomy" id="153742"/>
    <lineage>
        <taxon>Eukaryota</taxon>
        <taxon>Viridiplantae</taxon>
        <taxon>Streptophyta</taxon>
        <taxon>Embryophyta</taxon>
        <taxon>Tracheophyta</taxon>
        <taxon>Spermatophyta</taxon>
        <taxon>Magnoliopsida</taxon>
        <taxon>eudicotyledons</taxon>
        <taxon>Gunneridae</taxon>
        <taxon>Pentapetalae</taxon>
        <taxon>asterids</taxon>
        <taxon>lamiids</taxon>
        <taxon>Gentianales</taxon>
        <taxon>Rubiaceae</taxon>
        <taxon>Cinchonoideae</taxon>
        <taxon>Cinchoneae</taxon>
        <taxon>Cinchona</taxon>
    </lineage>
</organism>
<evidence type="ECO:0000313" key="1">
    <source>
        <dbReference type="EMBL" id="KAL3513034.1"/>
    </source>
</evidence>